<dbReference type="PROSITE" id="PS51898">
    <property type="entry name" value="TYR_RECOMBINASE"/>
    <property type="match status" value="1"/>
</dbReference>
<dbReference type="GO" id="GO:0015074">
    <property type="term" value="P:DNA integration"/>
    <property type="evidence" value="ECO:0007669"/>
    <property type="project" value="UniProtKB-KW"/>
</dbReference>
<dbReference type="Proteomes" id="UP000001362">
    <property type="component" value="Chromosome"/>
</dbReference>
<dbReference type="Gene3D" id="1.10.443.10">
    <property type="entry name" value="Intergrase catalytic core"/>
    <property type="match status" value="1"/>
</dbReference>
<protein>
    <submittedName>
        <fullName evidence="8">Tyrosine recombinase, phage integrase family</fullName>
    </submittedName>
</protein>
<dbReference type="InterPro" id="IPR044068">
    <property type="entry name" value="CB"/>
</dbReference>
<dbReference type="GO" id="GO:0006310">
    <property type="term" value="P:DNA recombination"/>
    <property type="evidence" value="ECO:0007669"/>
    <property type="project" value="UniProtKB-KW"/>
</dbReference>
<keyword evidence="9" id="KW-1185">Reference proteome</keyword>
<accession>B7J893</accession>
<keyword evidence="3 5" id="KW-0238">DNA-binding</keyword>
<dbReference type="STRING" id="243159.AFE_1145"/>
<evidence type="ECO:0000256" key="2">
    <source>
        <dbReference type="ARBA" id="ARBA00022908"/>
    </source>
</evidence>
<dbReference type="Gene3D" id="1.10.150.130">
    <property type="match status" value="1"/>
</dbReference>
<dbReference type="PaxDb" id="243159-AFE_1145"/>
<proteinExistence type="inferred from homology"/>
<evidence type="ECO:0000259" key="7">
    <source>
        <dbReference type="PROSITE" id="PS51900"/>
    </source>
</evidence>
<dbReference type="eggNOG" id="COG4974">
    <property type="taxonomic scope" value="Bacteria"/>
</dbReference>
<dbReference type="InterPro" id="IPR013762">
    <property type="entry name" value="Integrase-like_cat_sf"/>
</dbReference>
<dbReference type="PANTHER" id="PTHR30349:SF41">
    <property type="entry name" value="INTEGRASE_RECOMBINASE PROTEIN MJ0367-RELATED"/>
    <property type="match status" value="1"/>
</dbReference>
<sequence>MIDIEAVTEGFIRWISGPNFRNPYSKATIRIYGRNVHRFLEFLDFDGVERISEASIHLVRKFVMTGQSGGTAPVNTQNVRTGALALFFDYLESTEEHGPFSGNPARALIEDQKHKKGGNVGKATARLRPVLEWDDMDRLQYEASKQETIAGIRDAALIGFIFDTGLRASEICALPHSAAEYYFQGRLRVIGKGDKERLVRFTPEHADRLRAWIRTRARVVSKSDALFLTDEGNALSTQVLYMIVRRLLDRAGIQKAQQGPHLLRHTAASRWLAKGMDLRQVQENMGHSNIGTTSKYLHLLG</sequence>
<evidence type="ECO:0000256" key="3">
    <source>
        <dbReference type="ARBA" id="ARBA00023125"/>
    </source>
</evidence>
<dbReference type="InterPro" id="IPR011010">
    <property type="entry name" value="DNA_brk_join_enz"/>
</dbReference>
<dbReference type="AlphaFoldDB" id="B7J893"/>
<comment type="similarity">
    <text evidence="1">Belongs to the 'phage' integrase family.</text>
</comment>
<feature type="domain" description="Core-binding (CB)" evidence="7">
    <location>
        <begin position="2"/>
        <end position="92"/>
    </location>
</feature>
<dbReference type="GO" id="GO:0003677">
    <property type="term" value="F:DNA binding"/>
    <property type="evidence" value="ECO:0007669"/>
    <property type="project" value="UniProtKB-UniRule"/>
</dbReference>
<dbReference type="PANTHER" id="PTHR30349">
    <property type="entry name" value="PHAGE INTEGRASE-RELATED"/>
    <property type="match status" value="1"/>
</dbReference>
<gene>
    <name evidence="8" type="ordered locus">AFE_1145</name>
</gene>
<dbReference type="HOGENOM" id="CLU_027562_9_0_6"/>
<evidence type="ECO:0000313" key="9">
    <source>
        <dbReference type="Proteomes" id="UP000001362"/>
    </source>
</evidence>
<evidence type="ECO:0000256" key="1">
    <source>
        <dbReference type="ARBA" id="ARBA00008857"/>
    </source>
</evidence>
<dbReference type="EMBL" id="CP001219">
    <property type="protein sequence ID" value="ACK79221.1"/>
    <property type="molecule type" value="Genomic_DNA"/>
</dbReference>
<dbReference type="RefSeq" id="WP_012606853.1">
    <property type="nucleotide sequence ID" value="NC_011761.1"/>
</dbReference>
<dbReference type="InterPro" id="IPR050090">
    <property type="entry name" value="Tyrosine_recombinase_XerCD"/>
</dbReference>
<organism evidence="8 9">
    <name type="scientific">Acidithiobacillus ferrooxidans (strain ATCC 23270 / DSM 14882 / CIP 104768 / NCIMB 8455)</name>
    <name type="common">Ferrobacillus ferrooxidans (strain ATCC 23270)</name>
    <dbReference type="NCBI Taxonomy" id="243159"/>
    <lineage>
        <taxon>Bacteria</taxon>
        <taxon>Pseudomonadati</taxon>
        <taxon>Pseudomonadota</taxon>
        <taxon>Acidithiobacillia</taxon>
        <taxon>Acidithiobacillales</taxon>
        <taxon>Acidithiobacillaceae</taxon>
        <taxon>Acidithiobacillus</taxon>
    </lineage>
</organism>
<keyword evidence="4" id="KW-0233">DNA recombination</keyword>
<dbReference type="Pfam" id="PF00589">
    <property type="entry name" value="Phage_integrase"/>
    <property type="match status" value="1"/>
</dbReference>
<name>B7J893_ACIF2</name>
<feature type="domain" description="Tyr recombinase" evidence="6">
    <location>
        <begin position="126"/>
        <end position="301"/>
    </location>
</feature>
<evidence type="ECO:0000256" key="4">
    <source>
        <dbReference type="ARBA" id="ARBA00023172"/>
    </source>
</evidence>
<dbReference type="SUPFAM" id="SSF56349">
    <property type="entry name" value="DNA breaking-rejoining enzymes"/>
    <property type="match status" value="1"/>
</dbReference>
<dbReference type="InterPro" id="IPR002104">
    <property type="entry name" value="Integrase_catalytic"/>
</dbReference>
<dbReference type="InterPro" id="IPR010998">
    <property type="entry name" value="Integrase_recombinase_N"/>
</dbReference>
<keyword evidence="2" id="KW-0229">DNA integration</keyword>
<reference evidence="8 9" key="1">
    <citation type="journal article" date="2008" name="BMC Genomics">
        <title>Acidithiobacillus ferrooxidans metabolism: from genome sequence to industrial applications.</title>
        <authorList>
            <person name="Valdes J."/>
            <person name="Pedroso I."/>
            <person name="Quatrini R."/>
            <person name="Dodson R.J."/>
            <person name="Tettelin H."/>
            <person name="Blake R.II."/>
            <person name="Eisen J.A."/>
            <person name="Holmes D.S."/>
        </authorList>
    </citation>
    <scope>NUCLEOTIDE SEQUENCE [LARGE SCALE GENOMIC DNA]</scope>
    <source>
        <strain evidence="9">ATCC 23270 / DSM 14882 / CIP 104768 / NCIMB 8455</strain>
    </source>
</reference>
<dbReference type="GeneID" id="65280432"/>
<dbReference type="PROSITE" id="PS51900">
    <property type="entry name" value="CB"/>
    <property type="match status" value="1"/>
</dbReference>
<evidence type="ECO:0000256" key="5">
    <source>
        <dbReference type="PROSITE-ProRule" id="PRU01248"/>
    </source>
</evidence>
<evidence type="ECO:0000313" key="8">
    <source>
        <dbReference type="EMBL" id="ACK79221.1"/>
    </source>
</evidence>
<dbReference type="KEGG" id="afr:AFE_1145"/>
<evidence type="ECO:0000259" key="6">
    <source>
        <dbReference type="PROSITE" id="PS51898"/>
    </source>
</evidence>